<dbReference type="InterPro" id="IPR001901">
    <property type="entry name" value="Translocase_SecE/Sec61-g"/>
</dbReference>
<dbReference type="InterPro" id="IPR038379">
    <property type="entry name" value="SecE_sf"/>
</dbReference>
<dbReference type="Pfam" id="PF00584">
    <property type="entry name" value="SecE"/>
    <property type="match status" value="1"/>
</dbReference>
<dbReference type="GO" id="GO:0006605">
    <property type="term" value="P:protein targeting"/>
    <property type="evidence" value="ECO:0007669"/>
    <property type="project" value="InterPro"/>
</dbReference>
<evidence type="ECO:0000256" key="5">
    <source>
        <dbReference type="ARBA" id="ARBA00022989"/>
    </source>
</evidence>
<accession>A0A382NN87</accession>
<evidence type="ECO:0000256" key="8">
    <source>
        <dbReference type="SAM" id="Phobius"/>
    </source>
</evidence>
<dbReference type="EMBL" id="UINC01101661">
    <property type="protein sequence ID" value="SVC62644.1"/>
    <property type="molecule type" value="Genomic_DNA"/>
</dbReference>
<evidence type="ECO:0000256" key="7">
    <source>
        <dbReference type="ARBA" id="ARBA00023136"/>
    </source>
</evidence>
<evidence type="ECO:0000256" key="3">
    <source>
        <dbReference type="ARBA" id="ARBA00022692"/>
    </source>
</evidence>
<evidence type="ECO:0008006" key="10">
    <source>
        <dbReference type="Google" id="ProtNLM"/>
    </source>
</evidence>
<feature type="transmembrane region" description="Helical" evidence="8">
    <location>
        <begin position="7"/>
        <end position="38"/>
    </location>
</feature>
<keyword evidence="5 8" id="KW-1133">Transmembrane helix</keyword>
<organism evidence="9">
    <name type="scientific">marine metagenome</name>
    <dbReference type="NCBI Taxonomy" id="408172"/>
    <lineage>
        <taxon>unclassified sequences</taxon>
        <taxon>metagenomes</taxon>
        <taxon>ecological metagenomes</taxon>
    </lineage>
</organism>
<name>A0A382NN87_9ZZZZ</name>
<dbReference type="GO" id="GO:0006886">
    <property type="term" value="P:intracellular protein transport"/>
    <property type="evidence" value="ECO:0007669"/>
    <property type="project" value="InterPro"/>
</dbReference>
<evidence type="ECO:0000256" key="1">
    <source>
        <dbReference type="ARBA" id="ARBA00004370"/>
    </source>
</evidence>
<dbReference type="AlphaFoldDB" id="A0A382NN87"/>
<dbReference type="Gene3D" id="1.20.5.1030">
    <property type="entry name" value="Preprotein translocase secy subunit"/>
    <property type="match status" value="1"/>
</dbReference>
<keyword evidence="7 8" id="KW-0472">Membrane</keyword>
<evidence type="ECO:0000256" key="2">
    <source>
        <dbReference type="ARBA" id="ARBA00022448"/>
    </source>
</evidence>
<dbReference type="GO" id="GO:0016020">
    <property type="term" value="C:membrane"/>
    <property type="evidence" value="ECO:0007669"/>
    <property type="project" value="UniProtKB-SubCell"/>
</dbReference>
<comment type="subcellular location">
    <subcellularLocation>
        <location evidence="1">Membrane</location>
    </subcellularLocation>
</comment>
<feature type="non-terminal residue" evidence="9">
    <location>
        <position position="1"/>
    </location>
</feature>
<evidence type="ECO:0000313" key="9">
    <source>
        <dbReference type="EMBL" id="SVC62644.1"/>
    </source>
</evidence>
<evidence type="ECO:0000256" key="4">
    <source>
        <dbReference type="ARBA" id="ARBA00022927"/>
    </source>
</evidence>
<gene>
    <name evidence="9" type="ORF">METZ01_LOCUS315498</name>
</gene>
<keyword evidence="4" id="KW-0653">Protein transport</keyword>
<keyword evidence="3 8" id="KW-0812">Transmembrane</keyword>
<keyword evidence="6" id="KW-0811">Translocation</keyword>
<proteinExistence type="predicted"/>
<reference evidence="9" key="1">
    <citation type="submission" date="2018-05" db="EMBL/GenBank/DDBJ databases">
        <authorList>
            <person name="Lanie J.A."/>
            <person name="Ng W.-L."/>
            <person name="Kazmierczak K.M."/>
            <person name="Andrzejewski T.M."/>
            <person name="Davidsen T.M."/>
            <person name="Wayne K.J."/>
            <person name="Tettelin H."/>
            <person name="Glass J.I."/>
            <person name="Rusch D."/>
            <person name="Podicherti R."/>
            <person name="Tsui H.-C.T."/>
            <person name="Winkler M.E."/>
        </authorList>
    </citation>
    <scope>NUCLEOTIDE SEQUENCE</scope>
</reference>
<protein>
    <recommendedName>
        <fullName evidence="10">Preprotein translocase subunit SecE</fullName>
    </recommendedName>
</protein>
<sequence>KEETIRLSIIVVSISVVIGLFLGVIDLAFSRIIAFFIYN</sequence>
<keyword evidence="2" id="KW-0813">Transport</keyword>
<evidence type="ECO:0000256" key="6">
    <source>
        <dbReference type="ARBA" id="ARBA00023010"/>
    </source>
</evidence>